<organism evidence="2 3">
    <name type="scientific">Pseudonocardia zijingensis</name>
    <dbReference type="NCBI Taxonomy" id="153376"/>
    <lineage>
        <taxon>Bacteria</taxon>
        <taxon>Bacillati</taxon>
        <taxon>Actinomycetota</taxon>
        <taxon>Actinomycetes</taxon>
        <taxon>Pseudonocardiales</taxon>
        <taxon>Pseudonocardiaceae</taxon>
        <taxon>Pseudonocardia</taxon>
    </lineage>
</organism>
<proteinExistence type="predicted"/>
<dbReference type="PANTHER" id="PTHR12631">
    <property type="entry name" value="ALPHA-L-IDURONIDASE"/>
    <property type="match status" value="1"/>
</dbReference>
<dbReference type="EMBL" id="BAAAHP010000244">
    <property type="protein sequence ID" value="GAA0902574.1"/>
    <property type="molecule type" value="Genomic_DNA"/>
</dbReference>
<dbReference type="Gene3D" id="3.20.20.80">
    <property type="entry name" value="Glycosidases"/>
    <property type="match status" value="1"/>
</dbReference>
<evidence type="ECO:0000313" key="2">
    <source>
        <dbReference type="EMBL" id="GAA0902574.1"/>
    </source>
</evidence>
<dbReference type="InterPro" id="IPR051923">
    <property type="entry name" value="Glycosyl_Hydrolase_39"/>
</dbReference>
<name>A0ABP3YSL2_9PSEU</name>
<dbReference type="RefSeq" id="WP_343946046.1">
    <property type="nucleotide sequence ID" value="NZ_BAAAHP010000244.1"/>
</dbReference>
<feature type="chain" id="PRO_5045548590" description="Glycosyl hydrolase family 39" evidence="1">
    <location>
        <begin position="23"/>
        <end position="450"/>
    </location>
</feature>
<dbReference type="InterPro" id="IPR017853">
    <property type="entry name" value="GH"/>
</dbReference>
<evidence type="ECO:0000256" key="1">
    <source>
        <dbReference type="SAM" id="SignalP"/>
    </source>
</evidence>
<gene>
    <name evidence="2" type="ORF">GCM10009559_69820</name>
</gene>
<protein>
    <recommendedName>
        <fullName evidence="4">Glycosyl hydrolase family 39</fullName>
    </recommendedName>
</protein>
<evidence type="ECO:0000313" key="3">
    <source>
        <dbReference type="Proteomes" id="UP001499967"/>
    </source>
</evidence>
<comment type="caution">
    <text evidence="2">The sequence shown here is derived from an EMBL/GenBank/DDBJ whole genome shotgun (WGS) entry which is preliminary data.</text>
</comment>
<dbReference type="PROSITE" id="PS51257">
    <property type="entry name" value="PROKAR_LIPOPROTEIN"/>
    <property type="match status" value="1"/>
</dbReference>
<sequence length="450" mass="48596">MRSPRPRVPVLGAALAAILGLAACSTGPSGPTSVSEQALQAIEADPGFTWEQQQAPLELGVTHTQNSLDSHHPDEATERGTEILEDGSAIWQNHHLMGFGTDNPEPEPGEYDWDSLDERMELTEETGGKAMLTLCCAPDWMKGGEEGETDWSTLEDEPLPEHFGDYANLAAEAVKRYPQVERVLVWNELKGFYNSAANRWDYEGYTEFYNQVYTAVKAVRPDVQVGGPYVVLISLDEGSTDASTEVRGPWGAADQRSLDVVDHWLQHNVGADFLAVDASTKTRNDTIPPVVDGAQKFADLDAWLRQRSDLPIWWAEFYPDVPEDAQPGAESPASATATLAAVAAYARSGVSGALLWGPQGDPSLHYASLWTDSSQDDGGRPTPLTEAWQWLVPRLAKGDVEIGRSPESPIIVLRAPDGAVVVNASGDAVDVGSGAEPIGPWSITVVPRAS</sequence>
<accession>A0ABP3YSL2</accession>
<feature type="signal peptide" evidence="1">
    <location>
        <begin position="1"/>
        <end position="22"/>
    </location>
</feature>
<keyword evidence="3" id="KW-1185">Reference proteome</keyword>
<evidence type="ECO:0008006" key="4">
    <source>
        <dbReference type="Google" id="ProtNLM"/>
    </source>
</evidence>
<keyword evidence="1" id="KW-0732">Signal</keyword>
<dbReference type="PANTHER" id="PTHR12631:SF10">
    <property type="entry name" value="BETA-XYLOSIDASE-LIKE PROTEIN-RELATED"/>
    <property type="match status" value="1"/>
</dbReference>
<reference evidence="3" key="1">
    <citation type="journal article" date="2019" name="Int. J. Syst. Evol. Microbiol.">
        <title>The Global Catalogue of Microorganisms (GCM) 10K type strain sequencing project: providing services to taxonomists for standard genome sequencing and annotation.</title>
        <authorList>
            <consortium name="The Broad Institute Genomics Platform"/>
            <consortium name="The Broad Institute Genome Sequencing Center for Infectious Disease"/>
            <person name="Wu L."/>
            <person name="Ma J."/>
        </authorList>
    </citation>
    <scope>NUCLEOTIDE SEQUENCE [LARGE SCALE GENOMIC DNA]</scope>
    <source>
        <strain evidence="3">JCM 11117</strain>
    </source>
</reference>
<dbReference type="Proteomes" id="UP001499967">
    <property type="component" value="Unassembled WGS sequence"/>
</dbReference>
<dbReference type="SUPFAM" id="SSF51445">
    <property type="entry name" value="(Trans)glycosidases"/>
    <property type="match status" value="1"/>
</dbReference>